<dbReference type="PANTHER" id="PTHR11878">
    <property type="entry name" value="SODIUM/CALCIUM EXCHANGER"/>
    <property type="match status" value="1"/>
</dbReference>
<reference evidence="7 8" key="1">
    <citation type="journal article" date="2019" name="Nat. Microbiol.">
        <title>Mediterranean grassland soil C-N compound turnover is dependent on rainfall and depth, and is mediated by genomically divergent microorganisms.</title>
        <authorList>
            <person name="Diamond S."/>
            <person name="Andeer P.F."/>
            <person name="Li Z."/>
            <person name="Crits-Christoph A."/>
            <person name="Burstein D."/>
            <person name="Anantharaman K."/>
            <person name="Lane K.R."/>
            <person name="Thomas B.C."/>
            <person name="Pan C."/>
            <person name="Northen T.R."/>
            <person name="Banfield J.F."/>
        </authorList>
    </citation>
    <scope>NUCLEOTIDE SEQUENCE [LARGE SCALE GENOMIC DNA]</scope>
    <source>
        <strain evidence="7">WS_2</strain>
    </source>
</reference>
<sequence>MRSAPPTPGVVPGTAATLLGSAVVNFADLARLEKLGLVRTQAHEPRPLIFPETINEMDVEPGANIVGSSPQAMFSPPTFVPFVASPSPSQNYMGLDDVPMVDSSYIVIPPDVAGGVGPTKVMESFNNNYRIRDKATGATQLTVGTATFWNPVVTNKALLNGLTDPRTCYDPIQNRWLVAMQTTNSPGIILFGVSFTSDPAGSWHLYAVTPNFNGGAAPLLDFPILGFNKNWMVVTINAYTSGGAFSRGGTLIANYLLARAGTLGGVTLVTQAAGTHFATAPCQTISATEDTLYLVTHLSSGSATYEVDRITGTPASPIYASGGTQTRPGGGWAQPSGNQLPQSAPNAGSSACGATPCPIESQDSQIRSAPVYRVDSTTGRGFIYYTQTVGLPSGTLTHTGVQWTKVTASTSPAFADGGRIEDATATSINGGKWYAYPHIAVNSAGDFIVGYSQFSSAQHPSAGYSFHFASDGLGTIRDALIYKAGDDYYHKTFSTTTGRNRWGDFSTAQVDPNDDRSLWVLQEYGKTRTGTDDGNTGSNSSLWSSYWANVAGPAPMVTIAAGPSLNEGNAGLTPFTFTVNLSSSYSLPVTVNFQTADGSATIANNDYQSASNSITIPAGNTSGTITVNVVGDTNAEPNETFTVTLTGATNGTVGSPSSSTGTIVNDDLPTVSIGNASNPEGNSGTTPFSFTVTLSSTSASNVTVNYQTSNGSATTANNDYQAATSSTTILAGNTTGSIVVQVNGDLTQESNETFNVTLTGATNATVGAPSTGVGTIVNDDGLPTLSISDVSVTEGNAGPTSATLSVTMSNPSDQTVTVNWQTADGSATLANNDYVAASGTLTFPA</sequence>
<dbReference type="SMART" id="SM00237">
    <property type="entry name" value="Calx_beta"/>
    <property type="match status" value="1"/>
</dbReference>
<feature type="compositionally biased region" description="Polar residues" evidence="5">
    <location>
        <begin position="335"/>
        <end position="349"/>
    </location>
</feature>
<dbReference type="Proteomes" id="UP000317716">
    <property type="component" value="Unassembled WGS sequence"/>
</dbReference>
<keyword evidence="4" id="KW-0813">Transport</keyword>
<dbReference type="Gene3D" id="2.60.40.2030">
    <property type="match status" value="3"/>
</dbReference>
<proteinExistence type="predicted"/>
<feature type="region of interest" description="Disordered" evidence="5">
    <location>
        <begin position="316"/>
        <end position="353"/>
    </location>
</feature>
<evidence type="ECO:0000313" key="8">
    <source>
        <dbReference type="Proteomes" id="UP000317716"/>
    </source>
</evidence>
<dbReference type="GO" id="GO:0030001">
    <property type="term" value="P:metal ion transport"/>
    <property type="evidence" value="ECO:0007669"/>
    <property type="project" value="TreeGrafter"/>
</dbReference>
<keyword evidence="3" id="KW-0106">Calcium</keyword>
<evidence type="ECO:0000256" key="4">
    <source>
        <dbReference type="ARBA" id="ARBA00023065"/>
    </source>
</evidence>
<dbReference type="EMBL" id="VBOS01000462">
    <property type="protein sequence ID" value="TMQ49011.1"/>
    <property type="molecule type" value="Genomic_DNA"/>
</dbReference>
<dbReference type="AlphaFoldDB" id="A0A538SCA9"/>
<keyword evidence="4" id="KW-0406">Ion transport</keyword>
<evidence type="ECO:0000256" key="3">
    <source>
        <dbReference type="ARBA" id="ARBA00022837"/>
    </source>
</evidence>
<dbReference type="GO" id="GO:0007154">
    <property type="term" value="P:cell communication"/>
    <property type="evidence" value="ECO:0007669"/>
    <property type="project" value="InterPro"/>
</dbReference>
<evidence type="ECO:0000256" key="5">
    <source>
        <dbReference type="SAM" id="MobiDB-lite"/>
    </source>
</evidence>
<evidence type="ECO:0000313" key="7">
    <source>
        <dbReference type="EMBL" id="TMQ49011.1"/>
    </source>
</evidence>
<protein>
    <recommendedName>
        <fullName evidence="6">Calx-beta domain-containing protein</fullName>
    </recommendedName>
</protein>
<keyword evidence="2" id="KW-0677">Repeat</keyword>
<feature type="non-terminal residue" evidence="7">
    <location>
        <position position="845"/>
    </location>
</feature>
<evidence type="ECO:0000259" key="6">
    <source>
        <dbReference type="SMART" id="SM00237"/>
    </source>
</evidence>
<gene>
    <name evidence="7" type="ORF">E6K72_12635</name>
</gene>
<keyword evidence="1" id="KW-0732">Signal</keyword>
<organism evidence="7 8">
    <name type="scientific">Eiseniibacteriota bacterium</name>
    <dbReference type="NCBI Taxonomy" id="2212470"/>
    <lineage>
        <taxon>Bacteria</taxon>
        <taxon>Candidatus Eiseniibacteriota</taxon>
    </lineage>
</organism>
<dbReference type="Pfam" id="PF03160">
    <property type="entry name" value="Calx-beta"/>
    <property type="match status" value="3"/>
</dbReference>
<accession>A0A538SCA9</accession>
<feature type="domain" description="Calx-beta" evidence="6">
    <location>
        <begin position="546"/>
        <end position="646"/>
    </location>
</feature>
<dbReference type="InterPro" id="IPR038081">
    <property type="entry name" value="CalX-like_sf"/>
</dbReference>
<dbReference type="GO" id="GO:0016020">
    <property type="term" value="C:membrane"/>
    <property type="evidence" value="ECO:0007669"/>
    <property type="project" value="InterPro"/>
</dbReference>
<dbReference type="InterPro" id="IPR003644">
    <property type="entry name" value="Calx_beta"/>
</dbReference>
<evidence type="ECO:0000256" key="1">
    <source>
        <dbReference type="ARBA" id="ARBA00022729"/>
    </source>
</evidence>
<name>A0A538SCA9_UNCEI</name>
<evidence type="ECO:0000256" key="2">
    <source>
        <dbReference type="ARBA" id="ARBA00022737"/>
    </source>
</evidence>
<dbReference type="PANTHER" id="PTHR11878:SF65">
    <property type="entry name" value="NA_CA-EXCHANGE PROTEIN, ISOFORM G"/>
    <property type="match status" value="1"/>
</dbReference>
<comment type="caution">
    <text evidence="7">The sequence shown here is derived from an EMBL/GenBank/DDBJ whole genome shotgun (WGS) entry which is preliminary data.</text>
</comment>
<dbReference type="SUPFAM" id="SSF141072">
    <property type="entry name" value="CalX-like"/>
    <property type="match status" value="3"/>
</dbReference>
<dbReference type="InterPro" id="IPR051171">
    <property type="entry name" value="CaCA"/>
</dbReference>